<dbReference type="Proteomes" id="UP000192434">
    <property type="component" value="Unassembled WGS sequence"/>
</dbReference>
<organism evidence="9 10">
    <name type="scientific">Mycobacteroides saopaulense</name>
    <dbReference type="NCBI Taxonomy" id="1578165"/>
    <lineage>
        <taxon>Bacteria</taxon>
        <taxon>Bacillati</taxon>
        <taxon>Actinomycetota</taxon>
        <taxon>Actinomycetes</taxon>
        <taxon>Mycobacteriales</taxon>
        <taxon>Mycobacteriaceae</taxon>
        <taxon>Mycobacteroides</taxon>
    </lineage>
</organism>
<evidence type="ECO:0000256" key="7">
    <source>
        <dbReference type="PROSITE-ProRule" id="PRU10141"/>
    </source>
</evidence>
<gene>
    <name evidence="9" type="ORF">BST43_08605</name>
</gene>
<keyword evidence="5 9" id="KW-0418">Kinase</keyword>
<dbReference type="SUPFAM" id="SSF56112">
    <property type="entry name" value="Protein kinase-like (PK-like)"/>
    <property type="match status" value="1"/>
</dbReference>
<comment type="caution">
    <text evidence="9">The sequence shown here is derived from an EMBL/GenBank/DDBJ whole genome shotgun (WGS) entry which is preliminary data.</text>
</comment>
<feature type="binding site" evidence="7">
    <location>
        <position position="42"/>
    </location>
    <ligand>
        <name>ATP</name>
        <dbReference type="ChEBI" id="CHEBI:30616"/>
    </ligand>
</feature>
<dbReference type="GO" id="GO:0004674">
    <property type="term" value="F:protein serine/threonine kinase activity"/>
    <property type="evidence" value="ECO:0007669"/>
    <property type="project" value="UniProtKB-KW"/>
</dbReference>
<protein>
    <recommendedName>
        <fullName evidence="1">non-specific serine/threonine protein kinase</fullName>
        <ecNumber evidence="1">2.7.11.1</ecNumber>
    </recommendedName>
</protein>
<dbReference type="PANTHER" id="PTHR43289:SF6">
    <property type="entry name" value="SERINE_THREONINE-PROTEIN KINASE NEKL-3"/>
    <property type="match status" value="1"/>
</dbReference>
<keyword evidence="2 9" id="KW-0723">Serine/threonine-protein kinase</keyword>
<evidence type="ECO:0000256" key="3">
    <source>
        <dbReference type="ARBA" id="ARBA00022679"/>
    </source>
</evidence>
<evidence type="ECO:0000256" key="6">
    <source>
        <dbReference type="ARBA" id="ARBA00022840"/>
    </source>
</evidence>
<evidence type="ECO:0000256" key="2">
    <source>
        <dbReference type="ARBA" id="ARBA00022527"/>
    </source>
</evidence>
<dbReference type="CDD" id="cd14014">
    <property type="entry name" value="STKc_PknB_like"/>
    <property type="match status" value="1"/>
</dbReference>
<dbReference type="InterPro" id="IPR017441">
    <property type="entry name" value="Protein_kinase_ATP_BS"/>
</dbReference>
<dbReference type="RefSeq" id="WP_083014493.1">
    <property type="nucleotide sequence ID" value="NZ_CP010271.1"/>
</dbReference>
<proteinExistence type="predicted"/>
<evidence type="ECO:0000256" key="4">
    <source>
        <dbReference type="ARBA" id="ARBA00022741"/>
    </source>
</evidence>
<evidence type="ECO:0000313" key="10">
    <source>
        <dbReference type="Proteomes" id="UP000192434"/>
    </source>
</evidence>
<keyword evidence="3" id="KW-0808">Transferase</keyword>
<name>A0A1S4VGR0_9MYCO</name>
<feature type="domain" description="Protein kinase" evidence="8">
    <location>
        <begin position="11"/>
        <end position="269"/>
    </location>
</feature>
<dbReference type="PROSITE" id="PS50011">
    <property type="entry name" value="PROTEIN_KINASE_DOM"/>
    <property type="match status" value="1"/>
</dbReference>
<keyword evidence="6 7" id="KW-0067">ATP-binding</keyword>
<reference evidence="9 10" key="1">
    <citation type="submission" date="2016-12" db="EMBL/GenBank/DDBJ databases">
        <title>The new phylogeny of genus Mycobacterium.</title>
        <authorList>
            <person name="Tortoli E."/>
            <person name="Trovato A."/>
            <person name="Cirillo D.M."/>
        </authorList>
    </citation>
    <scope>NUCLEOTIDE SEQUENCE [LARGE SCALE GENOMIC DNA]</scope>
    <source>
        <strain evidence="9 10">CCUG 66554</strain>
    </source>
</reference>
<dbReference type="EMBL" id="MVII01000009">
    <property type="protein sequence ID" value="ORB58881.1"/>
    <property type="molecule type" value="Genomic_DNA"/>
</dbReference>
<dbReference type="Gene3D" id="1.10.510.10">
    <property type="entry name" value="Transferase(Phosphotransferase) domain 1"/>
    <property type="match status" value="1"/>
</dbReference>
<dbReference type="PROSITE" id="PS00107">
    <property type="entry name" value="PROTEIN_KINASE_ATP"/>
    <property type="match status" value="1"/>
</dbReference>
<evidence type="ECO:0000256" key="5">
    <source>
        <dbReference type="ARBA" id="ARBA00022777"/>
    </source>
</evidence>
<keyword evidence="4 7" id="KW-0547">Nucleotide-binding</keyword>
<evidence type="ECO:0000259" key="8">
    <source>
        <dbReference type="PROSITE" id="PS50011"/>
    </source>
</evidence>
<dbReference type="PANTHER" id="PTHR43289">
    <property type="entry name" value="MITOGEN-ACTIVATED PROTEIN KINASE KINASE KINASE 20-RELATED"/>
    <property type="match status" value="1"/>
</dbReference>
<dbReference type="InterPro" id="IPR011009">
    <property type="entry name" value="Kinase-like_dom_sf"/>
</dbReference>
<dbReference type="Pfam" id="PF00069">
    <property type="entry name" value="Pkinase"/>
    <property type="match status" value="1"/>
</dbReference>
<dbReference type="GO" id="GO:0005524">
    <property type="term" value="F:ATP binding"/>
    <property type="evidence" value="ECO:0007669"/>
    <property type="project" value="UniProtKB-UniRule"/>
</dbReference>
<sequence length="269" mass="29603">MTVPGEEFHGYVIDAPVGRGGTAQVYLAHRAGDDDGPAVALKVLDSRHRNPENIDRLHREFDLAQRFSHPRIITVYERGEDWLAMEALTGGSAKDLVGTNQSWIIPIKLTALQQIAGALDYIHEAQVVHCDVKPSNIMRRQSGSAVLTDFGIAQELVLADGPRRPVVLTSLPYAAPEVLRGQPVTAATDQYALACTAVELFDGKPPFTARTAIKLADLHLNATPWPISYRHKHIPRAFDSIVAKAMAKDPLRRYPTCTEFITLLTHAMT</sequence>
<dbReference type="STRING" id="1578165.BKG68_20595"/>
<dbReference type="InterPro" id="IPR000719">
    <property type="entry name" value="Prot_kinase_dom"/>
</dbReference>
<dbReference type="SMART" id="SM00220">
    <property type="entry name" value="S_TKc"/>
    <property type="match status" value="1"/>
</dbReference>
<evidence type="ECO:0000313" key="9">
    <source>
        <dbReference type="EMBL" id="ORB58881.1"/>
    </source>
</evidence>
<dbReference type="KEGG" id="msao:MYCSP_04895"/>
<dbReference type="EC" id="2.7.11.1" evidence="1"/>
<accession>A0A1S4VGR0</accession>
<dbReference type="AlphaFoldDB" id="A0A1S4VGR0"/>
<evidence type="ECO:0000256" key="1">
    <source>
        <dbReference type="ARBA" id="ARBA00012513"/>
    </source>
</evidence>
<dbReference type="OrthoDB" id="5622056at2"/>
<dbReference type="Gene3D" id="3.30.200.20">
    <property type="entry name" value="Phosphorylase Kinase, domain 1"/>
    <property type="match status" value="1"/>
</dbReference>